<reference evidence="3" key="1">
    <citation type="submission" date="2025-08" db="UniProtKB">
        <authorList>
            <consortium name="Ensembl"/>
        </authorList>
    </citation>
    <scope>IDENTIFICATION</scope>
</reference>
<dbReference type="OMA" id="WMFWAML"/>
<dbReference type="RefSeq" id="XP_029601117.1">
    <property type="nucleotide sequence ID" value="XM_029745257.1"/>
</dbReference>
<evidence type="ECO:0000256" key="1">
    <source>
        <dbReference type="SAM" id="MobiDB-lite"/>
    </source>
</evidence>
<proteinExistence type="predicted"/>
<feature type="compositionally biased region" description="Basic residues" evidence="1">
    <location>
        <begin position="209"/>
        <end position="226"/>
    </location>
</feature>
<dbReference type="Proteomes" id="UP000472277">
    <property type="component" value="Unassembled WGS sequence"/>
</dbReference>
<reference evidence="3" key="2">
    <citation type="submission" date="2025-09" db="UniProtKB">
        <authorList>
            <consortium name="Ensembl"/>
        </authorList>
    </citation>
    <scope>IDENTIFICATION</scope>
</reference>
<dbReference type="GO" id="GO:0005634">
    <property type="term" value="C:nucleus"/>
    <property type="evidence" value="ECO:0007669"/>
    <property type="project" value="TreeGrafter"/>
</dbReference>
<evidence type="ECO:0000313" key="3">
    <source>
        <dbReference type="Ensembl" id="ENSSTUP00000064227.1"/>
    </source>
</evidence>
<dbReference type="GeneID" id="115184230"/>
<feature type="compositionally biased region" description="Polar residues" evidence="1">
    <location>
        <begin position="551"/>
        <end position="563"/>
    </location>
</feature>
<dbReference type="Pfam" id="PF10453">
    <property type="entry name" value="NUFIP1"/>
    <property type="match status" value="1"/>
</dbReference>
<dbReference type="InParanoid" id="A0A674AZJ7"/>
<accession>A0A674AZJ7</accession>
<dbReference type="PANTHER" id="PTHR13309:SF0">
    <property type="entry name" value="FMR1-INTERACTING PROTEIN NUFIP1"/>
    <property type="match status" value="1"/>
</dbReference>
<dbReference type="InterPro" id="IPR039136">
    <property type="entry name" value="NUFIP1-like"/>
</dbReference>
<keyword evidence="4" id="KW-1185">Reference proteome</keyword>
<dbReference type="GeneTree" id="ENSGT00390000003758"/>
<dbReference type="CTD" id="26747"/>
<name>A0A674AZJ7_SALTR</name>
<dbReference type="OrthoDB" id="273070at2759"/>
<dbReference type="InterPro" id="IPR019496">
    <property type="entry name" value="NUFIP1_cons_dom"/>
</dbReference>
<organism evidence="3 4">
    <name type="scientific">Salmo trutta</name>
    <name type="common">Brown trout</name>
    <dbReference type="NCBI Taxonomy" id="8032"/>
    <lineage>
        <taxon>Eukaryota</taxon>
        <taxon>Metazoa</taxon>
        <taxon>Chordata</taxon>
        <taxon>Craniata</taxon>
        <taxon>Vertebrata</taxon>
        <taxon>Euteleostomi</taxon>
        <taxon>Actinopterygii</taxon>
        <taxon>Neopterygii</taxon>
        <taxon>Teleostei</taxon>
        <taxon>Protacanthopterygii</taxon>
        <taxon>Salmoniformes</taxon>
        <taxon>Salmonidae</taxon>
        <taxon>Salmoninae</taxon>
        <taxon>Salmo</taxon>
    </lineage>
</organism>
<dbReference type="Ensembl" id="ENSSTUT00000067873.1">
    <property type="protein sequence ID" value="ENSSTUP00000064227.1"/>
    <property type="gene ID" value="ENSSTUG00000027918.1"/>
</dbReference>
<evidence type="ECO:0000313" key="4">
    <source>
        <dbReference type="Proteomes" id="UP000472277"/>
    </source>
</evidence>
<dbReference type="InterPro" id="IPR013087">
    <property type="entry name" value="Znf_C2H2_type"/>
</dbReference>
<feature type="compositionally biased region" description="Basic and acidic residues" evidence="1">
    <location>
        <begin position="233"/>
        <end position="248"/>
    </location>
</feature>
<feature type="compositionally biased region" description="Pro residues" evidence="1">
    <location>
        <begin position="7"/>
        <end position="18"/>
    </location>
</feature>
<feature type="compositionally biased region" description="Acidic residues" evidence="1">
    <location>
        <begin position="591"/>
        <end position="601"/>
    </location>
</feature>
<dbReference type="AlphaFoldDB" id="A0A674AZJ7"/>
<dbReference type="GO" id="GO:0000492">
    <property type="term" value="P:box C/D snoRNP assembly"/>
    <property type="evidence" value="ECO:0007669"/>
    <property type="project" value="TreeGrafter"/>
</dbReference>
<protein>
    <submittedName>
        <fullName evidence="3">Nuclear FMR1 interacting protein 1</fullName>
    </submittedName>
</protein>
<dbReference type="SMART" id="SM00355">
    <property type="entry name" value="ZnF_C2H2"/>
    <property type="match status" value="2"/>
</dbReference>
<sequence>MNDFGSYPPPNFVSPPPGSMVRPPTFLPPPSNFQPGMWNWYEPPSEPWSYNGQGEHWNGGPGPGRPRGSYGQNFHRGHGGGRQDYGRPNNHGKKQKNKKEPEFSHFCDPCDRGFKNQDKYNQHVSEHIKCSVEDCSFTAHEKLVNIHWKNSHAPGAKRIKLDTPGEISKWREERRRNYPTLVNVEKRRKVMDAREETGAVLETAQFGRMRGRGRGQRGGRFQRGRGARPGPHQSERPPHPTQTPKERPPPLTQYPREGDPLGALANSDPDSDTEEPVSGGGVTVAPKQMTSGLGSLMASYGSMSDSDSDQEPQVLPIQRTSQLLKENQAMLKALPAKPQNSASSGAKRPYPEPPREPQPGSGPHRPGRGRGRGARGARGGRNNMDTPQQRRATLLEMLLAPDIRHERNVLLQCVRYIVRNNFFVLEGETQDQDGTRGRTVTTGDLDPQTQEVRADDLRTLLPATSVVGPDEKDDQVRSSLEGTQKPPVCQGPSEVDILNSEDVHPEEMPGAASNPDVITQLNSNPEVLGTVAEQPVAQQVGEDQSMEENTHSGPACSQSQHLQGTPMDLAVNANDGDGYPGDHSQTSIPNYDDEVWETQDP</sequence>
<feature type="region of interest" description="Disordered" evidence="1">
    <location>
        <begin position="465"/>
        <end position="493"/>
    </location>
</feature>
<feature type="region of interest" description="Disordered" evidence="1">
    <location>
        <begin position="1"/>
        <end position="29"/>
    </location>
</feature>
<feature type="compositionally biased region" description="Basic residues" evidence="1">
    <location>
        <begin position="365"/>
        <end position="375"/>
    </location>
</feature>
<feature type="region of interest" description="Disordered" evidence="1">
    <location>
        <begin position="334"/>
        <end position="388"/>
    </location>
</feature>
<feature type="region of interest" description="Disordered" evidence="1">
    <location>
        <begin position="201"/>
        <end position="290"/>
    </location>
</feature>
<dbReference type="PROSITE" id="PS00028">
    <property type="entry name" value="ZINC_FINGER_C2H2_1"/>
    <property type="match status" value="1"/>
</dbReference>
<feature type="region of interest" description="Disordered" evidence="1">
    <location>
        <begin position="533"/>
        <end position="601"/>
    </location>
</feature>
<feature type="region of interest" description="Disordered" evidence="1">
    <location>
        <begin position="49"/>
        <end position="102"/>
    </location>
</feature>
<dbReference type="KEGG" id="stru:115184230"/>
<dbReference type="GO" id="GO:0003723">
    <property type="term" value="F:RNA binding"/>
    <property type="evidence" value="ECO:0007669"/>
    <property type="project" value="InterPro"/>
</dbReference>
<feature type="domain" description="C2H2-type" evidence="2">
    <location>
        <begin position="107"/>
        <end position="127"/>
    </location>
</feature>
<evidence type="ECO:0000259" key="2">
    <source>
        <dbReference type="PROSITE" id="PS00028"/>
    </source>
</evidence>
<gene>
    <name evidence="3" type="primary">nufip1</name>
</gene>
<dbReference type="PANTHER" id="PTHR13309">
    <property type="entry name" value="NUCLEAR FRAGILE X MENTAL RETARDATION PROTEIN INTERACTING PROTEIN 1"/>
    <property type="match status" value="1"/>
</dbReference>